<dbReference type="Gene3D" id="3.80.10.10">
    <property type="entry name" value="Ribonuclease Inhibitor"/>
    <property type="match status" value="1"/>
</dbReference>
<keyword evidence="3" id="KW-1185">Reference proteome</keyword>
<comment type="caution">
    <text evidence="2">The sequence shown here is derived from an EMBL/GenBank/DDBJ whole genome shotgun (WGS) entry which is preliminary data.</text>
</comment>
<sequence length="552" mass="62123">MNQPASKADIALIKQQITEMEDEMAEALQLFHKERASLLSELNTMQAATRNLLPELLSYIFFLACDRETHQGQKLAHLLGGVCRQWRNIAMSTPSLWSSLIVSFGKSGTSGVGRERYDLVVLLQSHLERVQTFPLSLTFLFPARSSHPGPSAETLKLLSSVLFQKENTHKVHTLRLVHAPFTWILSFPPFPHLGYLGIYEEEISSQAPLNNQSRSSKSKSKSTQSVLPLLKSPRLYRLEVRGLNGLQFYYDESRLVWLTHISLSRAPVELCITLLSQCPNLVQFEFSDPLRGVSEAGSPRRSSLGTSTTASNFSPTSSSNRISLRHLHHFGWAHAPETNDHLRTFYKRLRFPNLTSLYWWSSGHTAALDADALHYLLPNIPSSLVLLKIHFAPKWPRELVRLVCASVPTVQRLQLHGCDFVTMNNFLAVLDSSEDSVDPQTSDRRGAMLKGRGQVYLPMLRALAMDGIESSSPHTGDEALEAAMADQIVGTLRSRSRDPTTAFALEISRRDGTGDSGWSKYIQDVYRILWKEGVEFRVWMDGRKTRLLGREA</sequence>
<dbReference type="AlphaFoldDB" id="A0A8H5CPX3"/>
<proteinExistence type="predicted"/>
<evidence type="ECO:0008006" key="4">
    <source>
        <dbReference type="Google" id="ProtNLM"/>
    </source>
</evidence>
<feature type="region of interest" description="Disordered" evidence="1">
    <location>
        <begin position="295"/>
        <end position="318"/>
    </location>
</feature>
<dbReference type="Gene3D" id="1.20.1280.50">
    <property type="match status" value="1"/>
</dbReference>
<organism evidence="2 3">
    <name type="scientific">Leucocoprinus leucothites</name>
    <dbReference type="NCBI Taxonomy" id="201217"/>
    <lineage>
        <taxon>Eukaryota</taxon>
        <taxon>Fungi</taxon>
        <taxon>Dikarya</taxon>
        <taxon>Basidiomycota</taxon>
        <taxon>Agaricomycotina</taxon>
        <taxon>Agaricomycetes</taxon>
        <taxon>Agaricomycetidae</taxon>
        <taxon>Agaricales</taxon>
        <taxon>Agaricineae</taxon>
        <taxon>Agaricaceae</taxon>
        <taxon>Leucocoprinus</taxon>
    </lineage>
</organism>
<accession>A0A8H5CPX3</accession>
<dbReference type="OrthoDB" id="2269034at2759"/>
<gene>
    <name evidence="2" type="ORF">D9756_010876</name>
</gene>
<name>A0A8H5CPX3_9AGAR</name>
<evidence type="ECO:0000313" key="3">
    <source>
        <dbReference type="Proteomes" id="UP000559027"/>
    </source>
</evidence>
<dbReference type="Proteomes" id="UP000559027">
    <property type="component" value="Unassembled WGS sequence"/>
</dbReference>
<feature type="compositionally biased region" description="Polar residues" evidence="1">
    <location>
        <begin position="300"/>
        <end position="318"/>
    </location>
</feature>
<dbReference type="InterPro" id="IPR032675">
    <property type="entry name" value="LRR_dom_sf"/>
</dbReference>
<evidence type="ECO:0000256" key="1">
    <source>
        <dbReference type="SAM" id="MobiDB-lite"/>
    </source>
</evidence>
<evidence type="ECO:0000313" key="2">
    <source>
        <dbReference type="EMBL" id="KAF5345812.1"/>
    </source>
</evidence>
<dbReference type="EMBL" id="JAACJO010000039">
    <property type="protein sequence ID" value="KAF5345812.1"/>
    <property type="molecule type" value="Genomic_DNA"/>
</dbReference>
<protein>
    <recommendedName>
        <fullName evidence="4">F-box domain-containing protein</fullName>
    </recommendedName>
</protein>
<reference evidence="2 3" key="1">
    <citation type="journal article" date="2020" name="ISME J.">
        <title>Uncovering the hidden diversity of litter-decomposition mechanisms in mushroom-forming fungi.</title>
        <authorList>
            <person name="Floudas D."/>
            <person name="Bentzer J."/>
            <person name="Ahren D."/>
            <person name="Johansson T."/>
            <person name="Persson P."/>
            <person name="Tunlid A."/>
        </authorList>
    </citation>
    <scope>NUCLEOTIDE SEQUENCE [LARGE SCALE GENOMIC DNA]</scope>
    <source>
        <strain evidence="2 3">CBS 146.42</strain>
    </source>
</reference>